<dbReference type="InterPro" id="IPR000095">
    <property type="entry name" value="CRIB_dom"/>
</dbReference>
<feature type="compositionally biased region" description="Acidic residues" evidence="2">
    <location>
        <begin position="31"/>
        <end position="42"/>
    </location>
</feature>
<dbReference type="PANTHER" id="PTHR23177:SF64">
    <property type="entry name" value="RHO GTPASE-ACTIVATING PROTEIN 1"/>
    <property type="match status" value="1"/>
</dbReference>
<dbReference type="GO" id="GO:0007165">
    <property type="term" value="P:signal transduction"/>
    <property type="evidence" value="ECO:0007669"/>
    <property type="project" value="InterPro"/>
</dbReference>
<dbReference type="InParanoid" id="A0A1U8AIC7"/>
<evidence type="ECO:0000256" key="1">
    <source>
        <dbReference type="ARBA" id="ARBA00022468"/>
    </source>
</evidence>
<dbReference type="Gene3D" id="1.10.555.10">
    <property type="entry name" value="Rho GTPase activation protein"/>
    <property type="match status" value="1"/>
</dbReference>
<proteinExistence type="predicted"/>
<keyword evidence="1" id="KW-0343">GTPase activation</keyword>
<dbReference type="Pfam" id="PF00620">
    <property type="entry name" value="RhoGAP"/>
    <property type="match status" value="1"/>
</dbReference>
<feature type="domain" description="CRIB" evidence="3">
    <location>
        <begin position="101"/>
        <end position="114"/>
    </location>
</feature>
<dbReference type="SMART" id="SM00324">
    <property type="entry name" value="RhoGAP"/>
    <property type="match status" value="1"/>
</dbReference>
<dbReference type="PROSITE" id="PS50108">
    <property type="entry name" value="CRIB"/>
    <property type="match status" value="1"/>
</dbReference>
<feature type="region of interest" description="Disordered" evidence="2">
    <location>
        <begin position="16"/>
        <end position="42"/>
    </location>
</feature>
<dbReference type="InterPro" id="IPR000198">
    <property type="entry name" value="RhoGAP_dom"/>
</dbReference>
<dbReference type="Pfam" id="PF00786">
    <property type="entry name" value="PBD"/>
    <property type="match status" value="1"/>
</dbReference>
<reference evidence="6" key="1">
    <citation type="submission" date="2025-08" db="UniProtKB">
        <authorList>
            <consortium name="RefSeq"/>
        </authorList>
    </citation>
    <scope>IDENTIFICATION</scope>
</reference>
<dbReference type="InterPro" id="IPR036936">
    <property type="entry name" value="CRIB_dom_sf"/>
</dbReference>
<feature type="region of interest" description="Disordered" evidence="2">
    <location>
        <begin position="410"/>
        <end position="429"/>
    </location>
</feature>
<dbReference type="PANTHER" id="PTHR23177">
    <property type="entry name" value="MKIAA1688 PROTEIN"/>
    <property type="match status" value="1"/>
</dbReference>
<dbReference type="CDD" id="cd00132">
    <property type="entry name" value="CRIB"/>
    <property type="match status" value="1"/>
</dbReference>
<dbReference type="InterPro" id="IPR008936">
    <property type="entry name" value="Rho_GTPase_activation_prot"/>
</dbReference>
<feature type="domain" description="Rho-GAP" evidence="4">
    <location>
        <begin position="146"/>
        <end position="327"/>
    </location>
</feature>
<dbReference type="eggNOG" id="KOG4270">
    <property type="taxonomic scope" value="Eukaryota"/>
</dbReference>
<keyword evidence="5" id="KW-1185">Reference proteome</keyword>
<dbReference type="GO" id="GO:0005096">
    <property type="term" value="F:GTPase activator activity"/>
    <property type="evidence" value="ECO:0007669"/>
    <property type="project" value="UniProtKB-KW"/>
</dbReference>
<evidence type="ECO:0000313" key="6">
    <source>
        <dbReference type="RefSeq" id="XP_010267441.1"/>
    </source>
</evidence>
<dbReference type="Proteomes" id="UP000189703">
    <property type="component" value="Unplaced"/>
</dbReference>
<protein>
    <submittedName>
        <fullName evidence="6">Rho GTPase-activating protein 5 isoform X1</fullName>
    </submittedName>
</protein>
<evidence type="ECO:0000256" key="2">
    <source>
        <dbReference type="SAM" id="MobiDB-lite"/>
    </source>
</evidence>
<dbReference type="AlphaFoldDB" id="A0A1U8AIC7"/>
<dbReference type="CDD" id="cd00159">
    <property type="entry name" value="RhoGAP"/>
    <property type="match status" value="1"/>
</dbReference>
<gene>
    <name evidence="6" type="primary">LOC104604677</name>
</gene>
<dbReference type="SUPFAM" id="SSF48350">
    <property type="entry name" value="GTPase activation domain, GAP"/>
    <property type="match status" value="1"/>
</dbReference>
<name>A0A1U8AIC7_NELNU</name>
<dbReference type="OrthoDB" id="185175at2759"/>
<organism evidence="5 6">
    <name type="scientific">Nelumbo nucifera</name>
    <name type="common">Sacred lotus</name>
    <dbReference type="NCBI Taxonomy" id="4432"/>
    <lineage>
        <taxon>Eukaryota</taxon>
        <taxon>Viridiplantae</taxon>
        <taxon>Streptophyta</taxon>
        <taxon>Embryophyta</taxon>
        <taxon>Tracheophyta</taxon>
        <taxon>Spermatophyta</taxon>
        <taxon>Magnoliopsida</taxon>
        <taxon>Proteales</taxon>
        <taxon>Nelumbonaceae</taxon>
        <taxon>Nelumbo</taxon>
    </lineage>
</organism>
<evidence type="ECO:0000259" key="3">
    <source>
        <dbReference type="PROSITE" id="PS50108"/>
    </source>
</evidence>
<dbReference type="OMA" id="VQYENAN"/>
<evidence type="ECO:0000259" key="4">
    <source>
        <dbReference type="PROSITE" id="PS50238"/>
    </source>
</evidence>
<dbReference type="KEGG" id="nnu:104604677"/>
<evidence type="ECO:0000313" key="5">
    <source>
        <dbReference type="Proteomes" id="UP000189703"/>
    </source>
</evidence>
<feature type="region of interest" description="Disordered" evidence="2">
    <location>
        <begin position="334"/>
        <end position="367"/>
    </location>
</feature>
<accession>A0A1U8AIC7</accession>
<dbReference type="Gene3D" id="3.90.810.10">
    <property type="entry name" value="CRIB domain"/>
    <property type="match status" value="1"/>
</dbReference>
<dbReference type="PROSITE" id="PS50238">
    <property type="entry name" value="RHOGAP"/>
    <property type="match status" value="1"/>
</dbReference>
<dbReference type="GeneID" id="104604677"/>
<dbReference type="SMART" id="SM00285">
    <property type="entry name" value="PBD"/>
    <property type="match status" value="1"/>
</dbReference>
<dbReference type="FunFam" id="1.10.555.10:FF:000046">
    <property type="entry name" value="Rho GTPase-activating protein 5"/>
    <property type="match status" value="1"/>
</dbReference>
<sequence length="489" mass="54232">MVQLFRSRSCGPERISVLELSPPTPSLYLTENEDEEGEEDDDGDYYFANPISTPLIIPAGREGGARDERHHFPILEILLAALKKSLVTCSMEREDICAMDISWPTNVRHVSHVTFDRYNGFLGLPVEFETDVPCRVPSASASVFGVSAESMQCSYDQRGNSVPTILLMMQRRLYLGGGLQAEGIFRINAENSQEEYVRNQLNKGVVPHGVDVHCLAGLIKAWFRELPRGVLDSLTAEQVMHCNTEEECTELVRLLPPTEAALLDWAINLMSDVVQHEHYNKMNARNIAMVFAPNMTQMADPLTALIHAVQVMNLLKTLIIKTLRDREESAAEARYFSSCSDSPGNKSGPPSPKMNKETETRPCNQTTDVCDSDRSAVFGNLLRISSEDELLESDTGESFWSFRKKSGVGEERNSISGNSTPVKCDPGSVENECNKQCNGGDAERFLDKLNLRKGVKKLYRHPVFQLSKPVKKSGGLGVVNSRGGGEAWA</sequence>
<dbReference type="InterPro" id="IPR044785">
    <property type="entry name" value="RopGAP1-5"/>
</dbReference>
<dbReference type="RefSeq" id="XP_010267441.1">
    <property type="nucleotide sequence ID" value="XM_010269139.1"/>
</dbReference>
<dbReference type="FunCoup" id="A0A1U8AIC7">
    <property type="interactions" value="423"/>
</dbReference>